<dbReference type="InterPro" id="IPR037401">
    <property type="entry name" value="SnoaL-like"/>
</dbReference>
<feature type="domain" description="SnoaL-like" evidence="1">
    <location>
        <begin position="11"/>
        <end position="114"/>
    </location>
</feature>
<protein>
    <submittedName>
        <fullName evidence="2">SnoaL-like domain-containing protein</fullName>
    </submittedName>
</protein>
<evidence type="ECO:0000259" key="1">
    <source>
        <dbReference type="Pfam" id="PF12680"/>
    </source>
</evidence>
<dbReference type="SUPFAM" id="SSF54427">
    <property type="entry name" value="NTF2-like"/>
    <property type="match status" value="1"/>
</dbReference>
<sequence length="121" mass="14174">MTETERVEMTRAYIALSNAHRLEQTLFLFEDDATYYSDYVGAFDGKAAIARMMEAFYQRCPDIYWQVEEYRYSNSEDAVTFEFIRHATDRESGEPVSAAGRDIVRFSDRGLIRRVEVYKPV</sequence>
<dbReference type="AlphaFoldDB" id="A0AAV4IA29"/>
<dbReference type="Proteomes" id="UP000762676">
    <property type="component" value="Unassembled WGS sequence"/>
</dbReference>
<dbReference type="InterPro" id="IPR032710">
    <property type="entry name" value="NTF2-like_dom_sf"/>
</dbReference>
<accession>A0AAV4IA29</accession>
<dbReference type="Pfam" id="PF12680">
    <property type="entry name" value="SnoaL_2"/>
    <property type="match status" value="1"/>
</dbReference>
<comment type="caution">
    <text evidence="2">The sequence shown here is derived from an EMBL/GenBank/DDBJ whole genome shotgun (WGS) entry which is preliminary data.</text>
</comment>
<proteinExistence type="predicted"/>
<name>A0AAV4IA29_9GAST</name>
<evidence type="ECO:0000313" key="3">
    <source>
        <dbReference type="Proteomes" id="UP000762676"/>
    </source>
</evidence>
<dbReference type="EMBL" id="BMAT01009441">
    <property type="protein sequence ID" value="GFS06376.1"/>
    <property type="molecule type" value="Genomic_DNA"/>
</dbReference>
<organism evidence="2 3">
    <name type="scientific">Elysia marginata</name>
    <dbReference type="NCBI Taxonomy" id="1093978"/>
    <lineage>
        <taxon>Eukaryota</taxon>
        <taxon>Metazoa</taxon>
        <taxon>Spiralia</taxon>
        <taxon>Lophotrochozoa</taxon>
        <taxon>Mollusca</taxon>
        <taxon>Gastropoda</taxon>
        <taxon>Heterobranchia</taxon>
        <taxon>Euthyneura</taxon>
        <taxon>Panpulmonata</taxon>
        <taxon>Sacoglossa</taxon>
        <taxon>Placobranchoidea</taxon>
        <taxon>Plakobranchidae</taxon>
        <taxon>Elysia</taxon>
    </lineage>
</organism>
<keyword evidence="3" id="KW-1185">Reference proteome</keyword>
<gene>
    <name evidence="2" type="ORF">ElyMa_004705500</name>
</gene>
<reference evidence="2 3" key="1">
    <citation type="journal article" date="2021" name="Elife">
        <title>Chloroplast acquisition without the gene transfer in kleptoplastic sea slugs, Plakobranchus ocellatus.</title>
        <authorList>
            <person name="Maeda T."/>
            <person name="Takahashi S."/>
            <person name="Yoshida T."/>
            <person name="Shimamura S."/>
            <person name="Takaki Y."/>
            <person name="Nagai Y."/>
            <person name="Toyoda A."/>
            <person name="Suzuki Y."/>
            <person name="Arimoto A."/>
            <person name="Ishii H."/>
            <person name="Satoh N."/>
            <person name="Nishiyama T."/>
            <person name="Hasebe M."/>
            <person name="Maruyama T."/>
            <person name="Minagawa J."/>
            <person name="Obokata J."/>
            <person name="Shigenobu S."/>
        </authorList>
    </citation>
    <scope>NUCLEOTIDE SEQUENCE [LARGE SCALE GENOMIC DNA]</scope>
</reference>
<evidence type="ECO:0000313" key="2">
    <source>
        <dbReference type="EMBL" id="GFS06376.1"/>
    </source>
</evidence>
<dbReference type="Gene3D" id="3.10.450.50">
    <property type="match status" value="1"/>
</dbReference>